<comment type="caution">
    <text evidence="1">The sequence shown here is derived from an EMBL/GenBank/DDBJ whole genome shotgun (WGS) entry which is preliminary data.</text>
</comment>
<name>A0A4T2C6S0_9MICO</name>
<dbReference type="Proteomes" id="UP000306192">
    <property type="component" value="Unassembled WGS sequence"/>
</dbReference>
<proteinExistence type="predicted"/>
<sequence>MEGLRLACTAAEIAFPRYVEWSASPFGGALADARLFARCTADRSCAGEPHESDVDRVWWRVRERLVERFGAARVDQATEAAFAEPAFVRSERVFDALCADVPPEVVWGTGEGGSLLARTRTVELLSGFSAEGYGAWQGYAMIAHSTEWCWLRRAYAVFVLPPG</sequence>
<reference evidence="1 2" key="1">
    <citation type="journal article" date="2019" name="Microorganisms">
        <title>Systematic Affiliation and Genome Analysis of Subtercola vilae DB165(T) with Particular Emphasis on Cold Adaptation of an Isolate from a High-Altitude Cold Volcano Lake.</title>
        <authorList>
            <person name="Villalobos A.S."/>
            <person name="Wiese J."/>
            <person name="Imhoff J.F."/>
            <person name="Dorador C."/>
            <person name="Keller A."/>
            <person name="Hentschel U."/>
        </authorList>
    </citation>
    <scope>NUCLEOTIDE SEQUENCE [LARGE SCALE GENOMIC DNA]</scope>
    <source>
        <strain evidence="1 2">DB165</strain>
    </source>
</reference>
<accession>A0A4T2C6S0</accession>
<evidence type="ECO:0000313" key="2">
    <source>
        <dbReference type="Proteomes" id="UP000306192"/>
    </source>
</evidence>
<evidence type="ECO:0000313" key="1">
    <source>
        <dbReference type="EMBL" id="TIH39927.1"/>
    </source>
</evidence>
<dbReference type="AlphaFoldDB" id="A0A4T2C6S0"/>
<dbReference type="EMBL" id="QYRT01000005">
    <property type="protein sequence ID" value="TIH39927.1"/>
    <property type="molecule type" value="Genomic_DNA"/>
</dbReference>
<keyword evidence="2" id="KW-1185">Reference proteome</keyword>
<gene>
    <name evidence="1" type="ORF">D4765_03985</name>
</gene>
<protein>
    <submittedName>
        <fullName evidence="1">Uncharacterized protein</fullName>
    </submittedName>
</protein>
<organism evidence="1 2">
    <name type="scientific">Subtercola vilae</name>
    <dbReference type="NCBI Taxonomy" id="2056433"/>
    <lineage>
        <taxon>Bacteria</taxon>
        <taxon>Bacillati</taxon>
        <taxon>Actinomycetota</taxon>
        <taxon>Actinomycetes</taxon>
        <taxon>Micrococcales</taxon>
        <taxon>Microbacteriaceae</taxon>
        <taxon>Subtercola</taxon>
    </lineage>
</organism>